<gene>
    <name evidence="3" type="ORF">SAMN00768000_0286</name>
</gene>
<dbReference type="Gene3D" id="3.30.420.10">
    <property type="entry name" value="Ribonuclease H-like superfamily/Ribonuclease H"/>
    <property type="match status" value="1"/>
</dbReference>
<dbReference type="InterPro" id="IPR012337">
    <property type="entry name" value="RNaseH-like_sf"/>
</dbReference>
<protein>
    <recommendedName>
        <fullName evidence="2">Predicted 3'-5' exonuclease PolB-like domain-containing protein</fullName>
    </recommendedName>
</protein>
<dbReference type="InterPro" id="IPR036397">
    <property type="entry name" value="RNaseH_sf"/>
</dbReference>
<reference evidence="4" key="1">
    <citation type="submission" date="2017-04" db="EMBL/GenBank/DDBJ databases">
        <authorList>
            <person name="Varghese N."/>
            <person name="Submissions S."/>
        </authorList>
    </citation>
    <scope>NUCLEOTIDE SEQUENCE [LARGE SCALE GENOMIC DNA]</scope>
    <source>
        <strain evidence="4">DSM 9293</strain>
    </source>
</reference>
<dbReference type="Proteomes" id="UP000192660">
    <property type="component" value="Unassembled WGS sequence"/>
</dbReference>
<evidence type="ECO:0000313" key="3">
    <source>
        <dbReference type="EMBL" id="SMC02075.1"/>
    </source>
</evidence>
<feature type="compositionally biased region" description="Low complexity" evidence="1">
    <location>
        <begin position="23"/>
        <end position="41"/>
    </location>
</feature>
<dbReference type="InterPro" id="IPR019288">
    <property type="entry name" value="3'-5'_exonuclease_PolB-like"/>
</dbReference>
<keyword evidence="4" id="KW-1185">Reference proteome</keyword>
<dbReference type="EMBL" id="FWWY01000001">
    <property type="protein sequence ID" value="SMC02075.1"/>
    <property type="molecule type" value="Genomic_DNA"/>
</dbReference>
<evidence type="ECO:0000256" key="1">
    <source>
        <dbReference type="SAM" id="MobiDB-lite"/>
    </source>
</evidence>
<organism evidence="3 4">
    <name type="scientific">Sulfobacillus thermosulfidooxidans (strain DSM 9293 / VKM B-1269 / AT-1)</name>
    <dbReference type="NCBI Taxonomy" id="929705"/>
    <lineage>
        <taxon>Bacteria</taxon>
        <taxon>Bacillati</taxon>
        <taxon>Bacillota</taxon>
        <taxon>Clostridia</taxon>
        <taxon>Eubacteriales</taxon>
        <taxon>Clostridiales Family XVII. Incertae Sedis</taxon>
        <taxon>Sulfobacillus</taxon>
    </lineage>
</organism>
<feature type="domain" description="Predicted 3'-5' exonuclease PolB-like" evidence="2">
    <location>
        <begin position="47"/>
        <end position="249"/>
    </location>
</feature>
<accession>A0A1W1W735</accession>
<dbReference type="CDD" id="cd05782">
    <property type="entry name" value="DNA_polB_like1_exo"/>
    <property type="match status" value="1"/>
</dbReference>
<evidence type="ECO:0000259" key="2">
    <source>
        <dbReference type="Pfam" id="PF10108"/>
    </source>
</evidence>
<dbReference type="SUPFAM" id="SSF53098">
    <property type="entry name" value="Ribonuclease H-like"/>
    <property type="match status" value="1"/>
</dbReference>
<dbReference type="GO" id="GO:0003676">
    <property type="term" value="F:nucleic acid binding"/>
    <property type="evidence" value="ECO:0007669"/>
    <property type="project" value="InterPro"/>
</dbReference>
<name>A0A1W1W735_SULTA</name>
<dbReference type="AlphaFoldDB" id="A0A1W1W735"/>
<proteinExistence type="predicted"/>
<dbReference type="Pfam" id="PF10108">
    <property type="entry name" value="DNA_pol_B_exo2"/>
    <property type="match status" value="1"/>
</dbReference>
<dbReference type="RefSeq" id="WP_242940608.1">
    <property type="nucleotide sequence ID" value="NZ_FWWY01000001.1"/>
</dbReference>
<sequence length="268" mass="30206">MAFTTPIFVFDLETIPDWTRLQAASPPSEAPGEADAPASAPTRMPKPAFHQIVAIAGAWIAPNGALRQLRALGEPVWSEAELVREAFRIISEGRPRLVGWNSHGFDLPVLVYRAMVHGIAAPQFYVWGEPYHGYRKRFDEDNHLDLMDVLSFYGSSPRLSLHEMARALDIPGKLDMDGSQVWDRYQAGDLAAIRTYCTADVLTTALVFGRYAYHRGWWSPEQMTTWENSVAAWLDAQTDPVWIRFQAQWRPMTATVMGRAPWDAETSV</sequence>
<feature type="region of interest" description="Disordered" evidence="1">
    <location>
        <begin position="22"/>
        <end position="42"/>
    </location>
</feature>
<evidence type="ECO:0000313" key="4">
    <source>
        <dbReference type="Proteomes" id="UP000192660"/>
    </source>
</evidence>